<dbReference type="AlphaFoldDB" id="A0AAJ5YVZ3"/>
<reference evidence="2 3" key="1">
    <citation type="submission" date="2023-03" db="EMBL/GenBank/DDBJ databases">
        <title>Mating type loci evolution in Malassezia.</title>
        <authorList>
            <person name="Coelho M.A."/>
        </authorList>
    </citation>
    <scope>NUCLEOTIDE SEQUENCE [LARGE SCALE GENOMIC DNA]</scope>
    <source>
        <strain evidence="2 3">CBS 9725</strain>
    </source>
</reference>
<dbReference type="EMBL" id="CP119950">
    <property type="protein sequence ID" value="WFD01281.1"/>
    <property type="molecule type" value="Genomic_DNA"/>
</dbReference>
<evidence type="ECO:0000313" key="2">
    <source>
        <dbReference type="EMBL" id="WFD01281.1"/>
    </source>
</evidence>
<accession>A0AAJ5YVZ3</accession>
<evidence type="ECO:0000256" key="1">
    <source>
        <dbReference type="SAM" id="MobiDB-lite"/>
    </source>
</evidence>
<keyword evidence="3" id="KW-1185">Reference proteome</keyword>
<gene>
    <name evidence="2" type="ORF">MYAM1_004043</name>
</gene>
<feature type="region of interest" description="Disordered" evidence="1">
    <location>
        <begin position="1"/>
        <end position="22"/>
    </location>
</feature>
<feature type="region of interest" description="Disordered" evidence="1">
    <location>
        <begin position="167"/>
        <end position="214"/>
    </location>
</feature>
<sequence>MSLVLNPEYRASPPIQRPDDMHPLPGSIEAYCVYPFSLEERILSGKQFPQSKDITAKCERHKGFLKQREQKKIQLEKERMRRMAPGWTPDQVLSPTQVHHSDKDSYIRSSSITPATLTETTPVKSKSAAKPLDLDLSVLGSPIYSVDSEAPVSHSGDAPLVNPTAHVKIPNRGSPLLASKSSHNDAGHFESIHETDDESGKLSIEQLTRGFSEF</sequence>
<proteinExistence type="predicted"/>
<organism evidence="2 3">
    <name type="scientific">Malassezia yamatoensis</name>
    <dbReference type="NCBI Taxonomy" id="253288"/>
    <lineage>
        <taxon>Eukaryota</taxon>
        <taxon>Fungi</taxon>
        <taxon>Dikarya</taxon>
        <taxon>Basidiomycota</taxon>
        <taxon>Ustilaginomycotina</taxon>
        <taxon>Malasseziomycetes</taxon>
        <taxon>Malasseziales</taxon>
        <taxon>Malasseziaceae</taxon>
        <taxon>Malassezia</taxon>
    </lineage>
</organism>
<evidence type="ECO:0000313" key="3">
    <source>
        <dbReference type="Proteomes" id="UP001219567"/>
    </source>
</evidence>
<name>A0AAJ5YVZ3_9BASI</name>
<feature type="compositionally biased region" description="Basic and acidic residues" evidence="1">
    <location>
        <begin position="182"/>
        <end position="200"/>
    </location>
</feature>
<feature type="region of interest" description="Disordered" evidence="1">
    <location>
        <begin position="86"/>
        <end position="105"/>
    </location>
</feature>
<dbReference type="Proteomes" id="UP001219567">
    <property type="component" value="Chromosome 8"/>
</dbReference>
<protein>
    <submittedName>
        <fullName evidence="2">Uncharacterized protein</fullName>
    </submittedName>
</protein>